<sequence length="144" mass="16384">VGTDMTGKAVYTRQVLKTSDPETTPTLHRQLWTVEPDSDDAVDYAGTYRAYPVMTVEFKDYTDHFEISDPNTGNRVYVVYDFKPGDELEIDNRKGSVYINGVLALDRVPLGAEQWIYFQKGENPLNIDPLGSAEVTGRWREVFK</sequence>
<gene>
    <name evidence="2" type="ORF">CHM34_08840</name>
</gene>
<dbReference type="RefSeq" id="WP_141201668.1">
    <property type="nucleotide sequence ID" value="NZ_NOWF01000005.1"/>
</dbReference>
<dbReference type="Pfam" id="PF22768">
    <property type="entry name" value="SPP1_Dit"/>
    <property type="match status" value="1"/>
</dbReference>
<evidence type="ECO:0000313" key="2">
    <source>
        <dbReference type="EMBL" id="OYD07582.1"/>
    </source>
</evidence>
<proteinExistence type="predicted"/>
<dbReference type="Gene3D" id="2.60.120.860">
    <property type="match status" value="1"/>
</dbReference>
<dbReference type="OrthoDB" id="3078561at2"/>
<accession>A0A235B5R9</accession>
<feature type="domain" description="Siphovirus-type tail component C-terminal" evidence="1">
    <location>
        <begin position="46"/>
        <end position="143"/>
    </location>
</feature>
<reference evidence="2 3" key="1">
    <citation type="submission" date="2017-07" db="EMBL/GenBank/DDBJ databases">
        <title>The genome sequence of Paludifilum halophilum highlights mechanisms for microbial adaptation to high salt environemnts.</title>
        <authorList>
            <person name="Belbahri L."/>
        </authorList>
    </citation>
    <scope>NUCLEOTIDE SEQUENCE [LARGE SCALE GENOMIC DNA]</scope>
    <source>
        <strain evidence="2 3">DSM 102817</strain>
    </source>
</reference>
<dbReference type="InterPro" id="IPR054738">
    <property type="entry name" value="Siphovirus-type_tail_C"/>
</dbReference>
<feature type="non-terminal residue" evidence="2">
    <location>
        <position position="1"/>
    </location>
</feature>
<dbReference type="AlphaFoldDB" id="A0A235B5R9"/>
<name>A0A235B5R9_9BACL</name>
<protein>
    <recommendedName>
        <fullName evidence="1">Siphovirus-type tail component C-terminal domain-containing protein</fullName>
    </recommendedName>
</protein>
<evidence type="ECO:0000259" key="1">
    <source>
        <dbReference type="Pfam" id="PF22768"/>
    </source>
</evidence>
<keyword evidence="3" id="KW-1185">Reference proteome</keyword>
<dbReference type="Proteomes" id="UP000215459">
    <property type="component" value="Unassembled WGS sequence"/>
</dbReference>
<evidence type="ECO:0000313" key="3">
    <source>
        <dbReference type="Proteomes" id="UP000215459"/>
    </source>
</evidence>
<organism evidence="2 3">
    <name type="scientific">Paludifilum halophilum</name>
    <dbReference type="NCBI Taxonomy" id="1642702"/>
    <lineage>
        <taxon>Bacteria</taxon>
        <taxon>Bacillati</taxon>
        <taxon>Bacillota</taxon>
        <taxon>Bacilli</taxon>
        <taxon>Bacillales</taxon>
        <taxon>Thermoactinomycetaceae</taxon>
        <taxon>Paludifilum</taxon>
    </lineage>
</organism>
<comment type="caution">
    <text evidence="2">The sequence shown here is derived from an EMBL/GenBank/DDBJ whole genome shotgun (WGS) entry which is preliminary data.</text>
</comment>
<dbReference type="EMBL" id="NOWF01000005">
    <property type="protein sequence ID" value="OYD07582.1"/>
    <property type="molecule type" value="Genomic_DNA"/>
</dbReference>